<accession>A0A0R3MFR6</accession>
<gene>
    <name evidence="2" type="ORF">CQ14_16175</name>
</gene>
<dbReference type="OrthoDB" id="5562536at2"/>
<dbReference type="Proteomes" id="UP000051660">
    <property type="component" value="Unassembled WGS sequence"/>
</dbReference>
<evidence type="ECO:0000313" key="2">
    <source>
        <dbReference type="EMBL" id="KRR16413.1"/>
    </source>
</evidence>
<feature type="signal peptide" evidence="1">
    <location>
        <begin position="1"/>
        <end position="26"/>
    </location>
</feature>
<keyword evidence="1" id="KW-0732">Signal</keyword>
<sequence length="382" mass="40859">MCAYFKRPAAGIFSSMMLFLVTPAEAHHPGGGGNTGSGGAINTISADTLAEGMVAASIRYEFIRLGQLSDTDLLAAANRGTHAHSIRSIDSVSLSVAYGITNDLTLAVRAAGIRRSDIREPGEDMLSGGHMGIMSSSDMSSLMGSDSINRRGNSAGFGDVTMLGQYRFHNNAQTGTSAAVLFGFKAPTGSTSQRDAFGELFQAEFQPGSGSWDGLIGAAFTKRAGRWAFDVSGLYYLITNGTQNTNLGDRFLFGAAVSYRLVGATGSSKEVELHEYCMQPRNQLQEHCLYHANHDHSDMKKTPYTLDLVLELNGEWHDKQRIAGIPDPNSGGTTVYLSPGVRVGYDRFSGFVSVGVPVINQHNGVQSKPDFRVLTGIGARLN</sequence>
<name>A0A0R3MFR6_9BRAD</name>
<feature type="chain" id="PRO_5006444098" description="Transporter" evidence="1">
    <location>
        <begin position="27"/>
        <end position="382"/>
    </location>
</feature>
<dbReference type="InterPro" id="IPR025737">
    <property type="entry name" value="FApF"/>
</dbReference>
<comment type="caution">
    <text evidence="2">The sequence shown here is derived from an EMBL/GenBank/DDBJ whole genome shotgun (WGS) entry which is preliminary data.</text>
</comment>
<evidence type="ECO:0008006" key="4">
    <source>
        <dbReference type="Google" id="ProtNLM"/>
    </source>
</evidence>
<dbReference type="RefSeq" id="WP_156435822.1">
    <property type="nucleotide sequence ID" value="NZ_LLYB01000127.1"/>
</dbReference>
<reference evidence="2 3" key="1">
    <citation type="submission" date="2014-03" db="EMBL/GenBank/DDBJ databases">
        <title>Bradyrhizobium valentinum sp. nov., isolated from effective nodules of Lupinus mariae-josephae, a lupine endemic of basic-lime soils in Eastern Spain.</title>
        <authorList>
            <person name="Duran D."/>
            <person name="Rey L."/>
            <person name="Navarro A."/>
            <person name="Busquets A."/>
            <person name="Imperial J."/>
            <person name="Ruiz-Argueso T."/>
        </authorList>
    </citation>
    <scope>NUCLEOTIDE SEQUENCE [LARGE SCALE GENOMIC DNA]</scope>
    <source>
        <strain evidence="2 3">CCBAU 23086</strain>
    </source>
</reference>
<dbReference type="EMBL" id="LLYB01000127">
    <property type="protein sequence ID" value="KRR16413.1"/>
    <property type="molecule type" value="Genomic_DNA"/>
</dbReference>
<dbReference type="Pfam" id="PF13557">
    <property type="entry name" value="Phenol_MetA_deg"/>
    <property type="match status" value="1"/>
</dbReference>
<proteinExistence type="predicted"/>
<protein>
    <recommendedName>
        <fullName evidence="4">Transporter</fullName>
    </recommendedName>
</protein>
<evidence type="ECO:0000313" key="3">
    <source>
        <dbReference type="Proteomes" id="UP000051660"/>
    </source>
</evidence>
<organism evidence="2 3">
    <name type="scientific">Bradyrhizobium lablabi</name>
    <dbReference type="NCBI Taxonomy" id="722472"/>
    <lineage>
        <taxon>Bacteria</taxon>
        <taxon>Pseudomonadati</taxon>
        <taxon>Pseudomonadota</taxon>
        <taxon>Alphaproteobacteria</taxon>
        <taxon>Hyphomicrobiales</taxon>
        <taxon>Nitrobacteraceae</taxon>
        <taxon>Bradyrhizobium</taxon>
    </lineage>
</organism>
<dbReference type="AlphaFoldDB" id="A0A0R3MFR6"/>
<evidence type="ECO:0000256" key="1">
    <source>
        <dbReference type="SAM" id="SignalP"/>
    </source>
</evidence>